<dbReference type="AlphaFoldDB" id="A0A1F4S2R6"/>
<dbReference type="Proteomes" id="UP000177905">
    <property type="component" value="Unassembled WGS sequence"/>
</dbReference>
<evidence type="ECO:0008006" key="10">
    <source>
        <dbReference type="Google" id="ProtNLM"/>
    </source>
</evidence>
<dbReference type="Pfam" id="PF02954">
    <property type="entry name" value="HTH_8"/>
    <property type="match status" value="1"/>
</dbReference>
<dbReference type="SMART" id="SM00382">
    <property type="entry name" value="AAA"/>
    <property type="match status" value="1"/>
</dbReference>
<dbReference type="Pfam" id="PF00072">
    <property type="entry name" value="Response_reg"/>
    <property type="match status" value="1"/>
</dbReference>
<keyword evidence="4" id="KW-0804">Transcription</keyword>
<dbReference type="Gene3D" id="1.10.8.60">
    <property type="match status" value="1"/>
</dbReference>
<dbReference type="PROSITE" id="PS50045">
    <property type="entry name" value="SIGMA54_INTERACT_4"/>
    <property type="match status" value="1"/>
</dbReference>
<evidence type="ECO:0000256" key="5">
    <source>
        <dbReference type="PROSITE-ProRule" id="PRU00169"/>
    </source>
</evidence>
<dbReference type="PROSITE" id="PS00675">
    <property type="entry name" value="SIGMA54_INTERACT_1"/>
    <property type="match status" value="1"/>
</dbReference>
<dbReference type="SUPFAM" id="SSF46689">
    <property type="entry name" value="Homeodomain-like"/>
    <property type="match status" value="1"/>
</dbReference>
<dbReference type="Gene3D" id="3.40.50.300">
    <property type="entry name" value="P-loop containing nucleotide triphosphate hydrolases"/>
    <property type="match status" value="1"/>
</dbReference>
<dbReference type="Gene3D" id="1.10.10.60">
    <property type="entry name" value="Homeodomain-like"/>
    <property type="match status" value="1"/>
</dbReference>
<evidence type="ECO:0000256" key="4">
    <source>
        <dbReference type="ARBA" id="ARBA00023163"/>
    </source>
</evidence>
<dbReference type="Pfam" id="PF00158">
    <property type="entry name" value="Sigma54_activat"/>
    <property type="match status" value="1"/>
</dbReference>
<dbReference type="InterPro" id="IPR009057">
    <property type="entry name" value="Homeodomain-like_sf"/>
</dbReference>
<protein>
    <recommendedName>
        <fullName evidence="10">Fis family transcriptional regulator</fullName>
    </recommendedName>
</protein>
<evidence type="ECO:0000313" key="9">
    <source>
        <dbReference type="Proteomes" id="UP000177905"/>
    </source>
</evidence>
<evidence type="ECO:0000313" key="8">
    <source>
        <dbReference type="EMBL" id="OGC14734.1"/>
    </source>
</evidence>
<dbReference type="Pfam" id="PF25601">
    <property type="entry name" value="AAA_lid_14"/>
    <property type="match status" value="1"/>
</dbReference>
<proteinExistence type="predicted"/>
<keyword evidence="5" id="KW-0597">Phosphoprotein</keyword>
<dbReference type="InterPro" id="IPR011006">
    <property type="entry name" value="CheY-like_superfamily"/>
</dbReference>
<sequence length="468" mass="53180">MTNKKDIILAIDDDDCMLITYEAVLRKHYDVIATPSGTDGLEILKNQSINLVLLDYMMPQIDGLEVLRKIKEIDSDIEVIMITAADEAKAAVQAIKLGAYDYITKPFEVETLLAVIKNVLDKQNLKKENLCLKKIVDDEFKDIDLIGNSFVIKKIKEQIASLYDVDSTILITGETGTGKEVVARAIHKLSLRRRHPFVSVNCAAIPENLFESELFGYERGAFTGAFERNIGKFELADQGTIFLDEIGSLPMTMQSKLLRVLENKSFERVGGHKLITSDVRIISATNANLKESIEKETFREDLFYRLNVINIEILPLRERREDIEPLLLFFFDKFCRELKRKNIKLSHRVFDFASSYEWTGNVRELKNFVERLVVLGEEVLIKDKSRLFTVKPEINPDDHKSGLEIPSGRGKELDSDPPVGFKEAVRQFEIDHIKRALEKTEGNKSSAAKILGLSRTTLASRIQALKIE</sequence>
<reference evidence="8 9" key="1">
    <citation type="journal article" date="2016" name="Nat. Commun.">
        <title>Thousands of microbial genomes shed light on interconnected biogeochemical processes in an aquifer system.</title>
        <authorList>
            <person name="Anantharaman K."/>
            <person name="Brown C.T."/>
            <person name="Hug L.A."/>
            <person name="Sharon I."/>
            <person name="Castelle C.J."/>
            <person name="Probst A.J."/>
            <person name="Thomas B.C."/>
            <person name="Singh A."/>
            <person name="Wilkins M.J."/>
            <person name="Karaoz U."/>
            <person name="Brodie E.L."/>
            <person name="Williams K.H."/>
            <person name="Hubbard S.S."/>
            <person name="Banfield J.F."/>
        </authorList>
    </citation>
    <scope>NUCLEOTIDE SEQUENCE [LARGE SCALE GENOMIC DNA]</scope>
</reference>
<dbReference type="InterPro" id="IPR003593">
    <property type="entry name" value="AAA+_ATPase"/>
</dbReference>
<dbReference type="PANTHER" id="PTHR32071:SF57">
    <property type="entry name" value="C4-DICARBOXYLATE TRANSPORT TRANSCRIPTIONAL REGULATORY PROTEIN DCTD"/>
    <property type="match status" value="1"/>
</dbReference>
<dbReference type="EMBL" id="MEUA01000031">
    <property type="protein sequence ID" value="OGC14734.1"/>
    <property type="molecule type" value="Genomic_DNA"/>
</dbReference>
<keyword evidence="1" id="KW-0547">Nucleotide-binding</keyword>
<accession>A0A1F4S2R6</accession>
<evidence type="ECO:0000259" key="6">
    <source>
        <dbReference type="PROSITE" id="PS50045"/>
    </source>
</evidence>
<name>A0A1F4S2R6_UNCSA</name>
<feature type="domain" description="Sigma-54 factor interaction" evidence="6">
    <location>
        <begin position="145"/>
        <end position="374"/>
    </location>
</feature>
<dbReference type="SUPFAM" id="SSF52172">
    <property type="entry name" value="CheY-like"/>
    <property type="match status" value="1"/>
</dbReference>
<dbReference type="CDD" id="cd00009">
    <property type="entry name" value="AAA"/>
    <property type="match status" value="1"/>
</dbReference>
<dbReference type="GO" id="GO:0043565">
    <property type="term" value="F:sequence-specific DNA binding"/>
    <property type="evidence" value="ECO:0007669"/>
    <property type="project" value="InterPro"/>
</dbReference>
<organism evidence="8 9">
    <name type="scientific">candidate division WOR-1 bacterium RIFOXYB2_FULL_36_35</name>
    <dbReference type="NCBI Taxonomy" id="1802578"/>
    <lineage>
        <taxon>Bacteria</taxon>
        <taxon>Bacillati</taxon>
        <taxon>Saganbacteria</taxon>
    </lineage>
</organism>
<evidence type="ECO:0000259" key="7">
    <source>
        <dbReference type="PROSITE" id="PS50110"/>
    </source>
</evidence>
<dbReference type="PROSITE" id="PS50110">
    <property type="entry name" value="RESPONSE_REGULATORY"/>
    <property type="match status" value="1"/>
</dbReference>
<gene>
    <name evidence="8" type="ORF">A2290_08565</name>
</gene>
<dbReference type="InterPro" id="IPR002197">
    <property type="entry name" value="HTH_Fis"/>
</dbReference>
<dbReference type="PANTHER" id="PTHR32071">
    <property type="entry name" value="TRANSCRIPTIONAL REGULATORY PROTEIN"/>
    <property type="match status" value="1"/>
</dbReference>
<feature type="modified residue" description="4-aspartylphosphate" evidence="5">
    <location>
        <position position="55"/>
    </location>
</feature>
<dbReference type="InterPro" id="IPR002078">
    <property type="entry name" value="Sigma_54_int"/>
</dbReference>
<evidence type="ECO:0000256" key="2">
    <source>
        <dbReference type="ARBA" id="ARBA00022840"/>
    </source>
</evidence>
<dbReference type="GO" id="GO:0000160">
    <property type="term" value="P:phosphorelay signal transduction system"/>
    <property type="evidence" value="ECO:0007669"/>
    <property type="project" value="InterPro"/>
</dbReference>
<evidence type="ECO:0000256" key="1">
    <source>
        <dbReference type="ARBA" id="ARBA00022741"/>
    </source>
</evidence>
<dbReference type="SMART" id="SM00448">
    <property type="entry name" value="REC"/>
    <property type="match status" value="1"/>
</dbReference>
<keyword evidence="2" id="KW-0067">ATP-binding</keyword>
<dbReference type="GO" id="GO:0005524">
    <property type="term" value="F:ATP binding"/>
    <property type="evidence" value="ECO:0007669"/>
    <property type="project" value="UniProtKB-KW"/>
</dbReference>
<dbReference type="InterPro" id="IPR001789">
    <property type="entry name" value="Sig_transdc_resp-reg_receiver"/>
</dbReference>
<keyword evidence="3" id="KW-0805">Transcription regulation</keyword>
<evidence type="ECO:0000256" key="3">
    <source>
        <dbReference type="ARBA" id="ARBA00023015"/>
    </source>
</evidence>
<dbReference type="InterPro" id="IPR058031">
    <property type="entry name" value="AAA_lid_NorR"/>
</dbReference>
<dbReference type="PRINTS" id="PR01590">
    <property type="entry name" value="HTHFIS"/>
</dbReference>
<feature type="domain" description="Response regulatory" evidence="7">
    <location>
        <begin position="7"/>
        <end position="120"/>
    </location>
</feature>
<comment type="caution">
    <text evidence="8">The sequence shown here is derived from an EMBL/GenBank/DDBJ whole genome shotgun (WGS) entry which is preliminary data.</text>
</comment>
<dbReference type="Gene3D" id="3.40.50.2300">
    <property type="match status" value="1"/>
</dbReference>
<dbReference type="GO" id="GO:0006355">
    <property type="term" value="P:regulation of DNA-templated transcription"/>
    <property type="evidence" value="ECO:0007669"/>
    <property type="project" value="InterPro"/>
</dbReference>
<dbReference type="InterPro" id="IPR025662">
    <property type="entry name" value="Sigma_54_int_dom_ATP-bd_1"/>
</dbReference>
<dbReference type="SUPFAM" id="SSF52540">
    <property type="entry name" value="P-loop containing nucleoside triphosphate hydrolases"/>
    <property type="match status" value="1"/>
</dbReference>
<dbReference type="InterPro" id="IPR027417">
    <property type="entry name" value="P-loop_NTPase"/>
</dbReference>
<dbReference type="FunFam" id="3.40.50.300:FF:000006">
    <property type="entry name" value="DNA-binding transcriptional regulator NtrC"/>
    <property type="match status" value="1"/>
</dbReference>